<accession>A0A931HU05</accession>
<reference evidence="2 3" key="1">
    <citation type="journal article" date="2005" name="Int. J. Syst. Evol. Microbiol.">
        <title>Halobacillus yeomjeoni sp. nov., isolated from a marine solar saltern in Korea.</title>
        <authorList>
            <person name="Yoon J.H."/>
            <person name="Kang S.J."/>
            <person name="Lee C.H."/>
            <person name="Oh H.W."/>
            <person name="Oh T.K."/>
        </authorList>
    </citation>
    <scope>NUCLEOTIDE SEQUENCE [LARGE SCALE GENOMIC DNA]</scope>
    <source>
        <strain evidence="2 3">KCTC 3957</strain>
    </source>
</reference>
<protein>
    <submittedName>
        <fullName evidence="2">VOC family protein</fullName>
    </submittedName>
</protein>
<dbReference type="EMBL" id="JADZSC010000001">
    <property type="protein sequence ID" value="MBH0229388.1"/>
    <property type="molecule type" value="Genomic_DNA"/>
</dbReference>
<dbReference type="PROSITE" id="PS51819">
    <property type="entry name" value="VOC"/>
    <property type="match status" value="1"/>
</dbReference>
<organism evidence="2 3">
    <name type="scientific">Halobacillus yeomjeoni</name>
    <dbReference type="NCBI Taxonomy" id="311194"/>
    <lineage>
        <taxon>Bacteria</taxon>
        <taxon>Bacillati</taxon>
        <taxon>Bacillota</taxon>
        <taxon>Bacilli</taxon>
        <taxon>Bacillales</taxon>
        <taxon>Bacillaceae</taxon>
        <taxon>Halobacillus</taxon>
    </lineage>
</organism>
<dbReference type="Gene3D" id="3.10.180.10">
    <property type="entry name" value="2,3-Dihydroxybiphenyl 1,2-Dioxygenase, domain 1"/>
    <property type="match status" value="1"/>
</dbReference>
<dbReference type="Pfam" id="PF00903">
    <property type="entry name" value="Glyoxalase"/>
    <property type="match status" value="1"/>
</dbReference>
<evidence type="ECO:0000313" key="2">
    <source>
        <dbReference type="EMBL" id="MBH0229388.1"/>
    </source>
</evidence>
<dbReference type="InterPro" id="IPR040553">
    <property type="entry name" value="TxDE"/>
</dbReference>
<name>A0A931HU05_9BACI</name>
<dbReference type="InterPro" id="IPR029068">
    <property type="entry name" value="Glyas_Bleomycin-R_OHBP_Dase"/>
</dbReference>
<dbReference type="Proteomes" id="UP000614490">
    <property type="component" value="Unassembled WGS sequence"/>
</dbReference>
<evidence type="ECO:0000259" key="1">
    <source>
        <dbReference type="PROSITE" id="PS51819"/>
    </source>
</evidence>
<proteinExistence type="predicted"/>
<dbReference type="RefSeq" id="WP_197316004.1">
    <property type="nucleotide sequence ID" value="NZ_JADZSC010000001.1"/>
</dbReference>
<evidence type="ECO:0000313" key="3">
    <source>
        <dbReference type="Proteomes" id="UP000614490"/>
    </source>
</evidence>
<dbReference type="InterPro" id="IPR037523">
    <property type="entry name" value="VOC_core"/>
</dbReference>
<dbReference type="InterPro" id="IPR004360">
    <property type="entry name" value="Glyas_Fos-R_dOase_dom"/>
</dbReference>
<feature type="domain" description="VOC" evidence="1">
    <location>
        <begin position="2"/>
        <end position="116"/>
    </location>
</feature>
<gene>
    <name evidence="2" type="ORF">H0267_04090</name>
</gene>
<dbReference type="AlphaFoldDB" id="A0A931HU05"/>
<keyword evidence="3" id="KW-1185">Reference proteome</keyword>
<dbReference type="Pfam" id="PF18711">
    <property type="entry name" value="TxDE"/>
    <property type="match status" value="1"/>
</dbReference>
<sequence>MHIDRVHLYTNRIDELKDFYIRKLEFELVSENDHSFEMNIGSSRMVFQSMQKHRQPFYHFAFNLPSNKFEDAKKWAKAKVSLSKEEGEDDVYFDFLKSKAFYFTDPGGNIVELIARQSLSPVDKKEGFHPTRLLNISEMSLTTDDVLTVGRQLQDMGLPVREGEPLETDTLDFLGETEGGAFLLLGPQGRRWIFSKQDAETHPLEIKVNGGNFIELNEEGKASMTHSF</sequence>
<dbReference type="SUPFAM" id="SSF54593">
    <property type="entry name" value="Glyoxalase/Bleomycin resistance protein/Dihydroxybiphenyl dioxygenase"/>
    <property type="match status" value="1"/>
</dbReference>
<comment type="caution">
    <text evidence="2">The sequence shown here is derived from an EMBL/GenBank/DDBJ whole genome shotgun (WGS) entry which is preliminary data.</text>
</comment>